<name>A0A9N7Z4I3_PLEPL</name>
<sequence length="140" mass="15689">MAHSTATSISTSEYGGHKLHLDQNEKLMMFGVTRVLAVDGYSSKTIANATMPVKNNLVIFEEVYREGWGVGGGYEDHHLLLPNQYIEWVTYNNKRIKQNRRLTDPEKCVSRVNSQAPARLRTALCCAARCFGVRCKPGVT</sequence>
<reference evidence="1" key="1">
    <citation type="submission" date="2020-03" db="EMBL/GenBank/DDBJ databases">
        <authorList>
            <person name="Weist P."/>
        </authorList>
    </citation>
    <scope>NUCLEOTIDE SEQUENCE</scope>
</reference>
<evidence type="ECO:0000313" key="1">
    <source>
        <dbReference type="EMBL" id="CAB1449821.1"/>
    </source>
</evidence>
<protein>
    <submittedName>
        <fullName evidence="1">Uncharacterized protein</fullName>
    </submittedName>
</protein>
<comment type="caution">
    <text evidence="1">The sequence shown here is derived from an EMBL/GenBank/DDBJ whole genome shotgun (WGS) entry which is preliminary data.</text>
</comment>
<keyword evidence="2" id="KW-1185">Reference proteome</keyword>
<proteinExistence type="predicted"/>
<dbReference type="AlphaFoldDB" id="A0A9N7Z4I3"/>
<dbReference type="EMBL" id="CADEAL010004028">
    <property type="protein sequence ID" value="CAB1449821.1"/>
    <property type="molecule type" value="Genomic_DNA"/>
</dbReference>
<organism evidence="1 2">
    <name type="scientific">Pleuronectes platessa</name>
    <name type="common">European plaice</name>
    <dbReference type="NCBI Taxonomy" id="8262"/>
    <lineage>
        <taxon>Eukaryota</taxon>
        <taxon>Metazoa</taxon>
        <taxon>Chordata</taxon>
        <taxon>Craniata</taxon>
        <taxon>Vertebrata</taxon>
        <taxon>Euteleostomi</taxon>
        <taxon>Actinopterygii</taxon>
        <taxon>Neopterygii</taxon>
        <taxon>Teleostei</taxon>
        <taxon>Neoteleostei</taxon>
        <taxon>Acanthomorphata</taxon>
        <taxon>Carangaria</taxon>
        <taxon>Pleuronectiformes</taxon>
        <taxon>Pleuronectoidei</taxon>
        <taxon>Pleuronectidae</taxon>
        <taxon>Pleuronectes</taxon>
    </lineage>
</organism>
<accession>A0A9N7Z4I3</accession>
<dbReference type="Proteomes" id="UP001153269">
    <property type="component" value="Unassembled WGS sequence"/>
</dbReference>
<gene>
    <name evidence="1" type="ORF">PLEPLA_LOCUS37507</name>
</gene>
<evidence type="ECO:0000313" key="2">
    <source>
        <dbReference type="Proteomes" id="UP001153269"/>
    </source>
</evidence>